<dbReference type="AlphaFoldDB" id="A0A7H0F5T2"/>
<evidence type="ECO:0000313" key="2">
    <source>
        <dbReference type="EMBL" id="QNP31398.1"/>
    </source>
</evidence>
<dbReference type="Pfam" id="PF05419">
    <property type="entry name" value="GUN4"/>
    <property type="match status" value="1"/>
</dbReference>
<dbReference type="InterPro" id="IPR037215">
    <property type="entry name" value="GUN4-like_sf"/>
</dbReference>
<feature type="domain" description="GUN4-like" evidence="1">
    <location>
        <begin position="12"/>
        <end position="62"/>
    </location>
</feature>
<organism evidence="2 3">
    <name type="scientific">Cylindrospermopsis curvispora GIHE-G1</name>
    <dbReference type="NCBI Taxonomy" id="2666332"/>
    <lineage>
        <taxon>Bacteria</taxon>
        <taxon>Bacillati</taxon>
        <taxon>Cyanobacteriota</taxon>
        <taxon>Cyanophyceae</taxon>
        <taxon>Nostocales</taxon>
        <taxon>Aphanizomenonaceae</taxon>
        <taxon>Cylindrospermopsis</taxon>
    </lineage>
</organism>
<dbReference type="SUPFAM" id="SSF140869">
    <property type="entry name" value="GUN4-like"/>
    <property type="match status" value="1"/>
</dbReference>
<geneLocation type="plasmid" evidence="2 3">
    <name>p-r.curvispora1</name>
</geneLocation>
<evidence type="ECO:0000259" key="1">
    <source>
        <dbReference type="Pfam" id="PF05419"/>
    </source>
</evidence>
<dbReference type="Gene3D" id="1.10.10.1770">
    <property type="entry name" value="Gun4-like"/>
    <property type="match status" value="1"/>
</dbReference>
<dbReference type="RefSeq" id="WP_187707568.1">
    <property type="nucleotide sequence ID" value="NZ_CP060823.1"/>
</dbReference>
<keyword evidence="3" id="KW-1185">Reference proteome</keyword>
<accession>A0A7H0F5T2</accession>
<dbReference type="InterPro" id="IPR008629">
    <property type="entry name" value="GUN4-like"/>
</dbReference>
<dbReference type="Proteomes" id="UP000516013">
    <property type="component" value="Plasmid p-r.curvispora1"/>
</dbReference>
<gene>
    <name evidence="2" type="ORF">IAR63_17530</name>
</gene>
<keyword evidence="2" id="KW-0614">Plasmid</keyword>
<sequence length="83" mass="9510">MLSSQDWHSHSLSKNLGKTEEFNASVWRQFGNKVGWIKSSSWLDYNKLNFSVNAPAGHLPIILISRWERGWVGFFPSAQTCKV</sequence>
<proteinExistence type="predicted"/>
<reference evidence="2 3" key="1">
    <citation type="submission" date="2020-08" db="EMBL/GenBank/DDBJ databases">
        <title>Complete genome sequence of Raphidiopsis curvispora isolated from drinking water reservoir in South Korea.</title>
        <authorList>
            <person name="Jeong J."/>
        </authorList>
    </citation>
    <scope>NUCLEOTIDE SEQUENCE [LARGE SCALE GENOMIC DNA]</scope>
    <source>
        <strain evidence="2 3">GIHE-G1</strain>
        <plasmid evidence="2 3">p-r.curvispora1</plasmid>
    </source>
</reference>
<dbReference type="EMBL" id="CP060823">
    <property type="protein sequence ID" value="QNP31398.1"/>
    <property type="molecule type" value="Genomic_DNA"/>
</dbReference>
<name>A0A7H0F5T2_9CYAN</name>
<dbReference type="KEGG" id="ccur:IAR63_17530"/>
<evidence type="ECO:0000313" key="3">
    <source>
        <dbReference type="Proteomes" id="UP000516013"/>
    </source>
</evidence>
<protein>
    <submittedName>
        <fullName evidence="2">GUN4 domain-containing protein</fullName>
    </submittedName>
</protein>